<dbReference type="Pfam" id="PF07831">
    <property type="entry name" value="PYNP_C"/>
    <property type="match status" value="1"/>
</dbReference>
<dbReference type="AlphaFoldDB" id="A0A511ZDA8"/>
<dbReference type="PROSITE" id="PS00647">
    <property type="entry name" value="THYMID_PHOSPHORYLASE"/>
    <property type="match status" value="1"/>
</dbReference>
<dbReference type="EC" id="2.4.2.2" evidence="6"/>
<keyword evidence="14" id="KW-1185">Reference proteome</keyword>
<dbReference type="PANTHER" id="PTHR10515">
    <property type="entry name" value="THYMIDINE PHOSPHORYLASE"/>
    <property type="match status" value="1"/>
</dbReference>
<dbReference type="GO" id="GO:0006213">
    <property type="term" value="P:pyrimidine nucleoside metabolic process"/>
    <property type="evidence" value="ECO:0007669"/>
    <property type="project" value="InterPro"/>
</dbReference>
<evidence type="ECO:0000256" key="6">
    <source>
        <dbReference type="ARBA" id="ARBA00011889"/>
    </source>
</evidence>
<dbReference type="InterPro" id="IPR018090">
    <property type="entry name" value="Pyrmidine_PPas_bac/euk"/>
</dbReference>
<dbReference type="GO" id="GO:0006206">
    <property type="term" value="P:pyrimidine nucleobase metabolic process"/>
    <property type="evidence" value="ECO:0007669"/>
    <property type="project" value="InterPro"/>
</dbReference>
<dbReference type="Pfam" id="PF02885">
    <property type="entry name" value="Glycos_trans_3N"/>
    <property type="match status" value="1"/>
</dbReference>
<dbReference type="Gene3D" id="1.20.970.10">
    <property type="entry name" value="Transferase, Pyrimidine Nucleoside Phosphorylase, Chain C"/>
    <property type="match status" value="1"/>
</dbReference>
<dbReference type="SUPFAM" id="SSF47648">
    <property type="entry name" value="Nucleoside phosphorylase/phosphoribosyltransferase N-terminal domain"/>
    <property type="match status" value="1"/>
</dbReference>
<proteinExistence type="inferred from homology"/>
<evidence type="ECO:0000313" key="13">
    <source>
        <dbReference type="EMBL" id="GEN85423.1"/>
    </source>
</evidence>
<comment type="catalytic activity">
    <reaction evidence="1">
        <text>2'-deoxyuridine + phosphate = 2-deoxy-alpha-D-ribose 1-phosphate + uracil</text>
        <dbReference type="Rhea" id="RHEA:22824"/>
        <dbReference type="ChEBI" id="CHEBI:16450"/>
        <dbReference type="ChEBI" id="CHEBI:17568"/>
        <dbReference type="ChEBI" id="CHEBI:43474"/>
        <dbReference type="ChEBI" id="CHEBI:57259"/>
        <dbReference type="EC" id="2.4.2.2"/>
    </reaction>
</comment>
<evidence type="ECO:0000256" key="9">
    <source>
        <dbReference type="ARBA" id="ARBA00022679"/>
    </source>
</evidence>
<dbReference type="GO" id="GO:0004645">
    <property type="term" value="F:1,4-alpha-oligoglucan phosphorylase activity"/>
    <property type="evidence" value="ECO:0007669"/>
    <property type="project" value="InterPro"/>
</dbReference>
<evidence type="ECO:0000256" key="1">
    <source>
        <dbReference type="ARBA" id="ARBA00001066"/>
    </source>
</evidence>
<comment type="caution">
    <text evidence="13">The sequence shown here is derived from an EMBL/GenBank/DDBJ whole genome shotgun (WGS) entry which is preliminary data.</text>
</comment>
<dbReference type="EMBL" id="BJYM01000001">
    <property type="protein sequence ID" value="GEN85423.1"/>
    <property type="molecule type" value="Genomic_DNA"/>
</dbReference>
<dbReference type="InterPro" id="IPR013102">
    <property type="entry name" value="PYNP_C"/>
</dbReference>
<comment type="cofactor">
    <cofactor evidence="2">
        <name>K(+)</name>
        <dbReference type="ChEBI" id="CHEBI:29103"/>
    </cofactor>
</comment>
<dbReference type="NCBIfam" id="TIGR02644">
    <property type="entry name" value="Y_phosphoryl"/>
    <property type="match status" value="1"/>
</dbReference>
<dbReference type="InterPro" id="IPR017872">
    <property type="entry name" value="Pyrmidine_PPase_CS"/>
</dbReference>
<comment type="similarity">
    <text evidence="4">Belongs to the thymidine/pyrimidine-nucleoside phosphorylase family.</text>
</comment>
<dbReference type="InterPro" id="IPR035902">
    <property type="entry name" value="Nuc_phospho_transferase"/>
</dbReference>
<dbReference type="GO" id="GO:0005829">
    <property type="term" value="C:cytosol"/>
    <property type="evidence" value="ECO:0007669"/>
    <property type="project" value="TreeGrafter"/>
</dbReference>
<dbReference type="InterPro" id="IPR036320">
    <property type="entry name" value="Glycosyl_Trfase_fam3_N_dom_sf"/>
</dbReference>
<evidence type="ECO:0000256" key="3">
    <source>
        <dbReference type="ARBA" id="ARBA00003877"/>
    </source>
</evidence>
<comment type="catalytic activity">
    <reaction evidence="11">
        <text>thymidine + phosphate = 2-deoxy-alpha-D-ribose 1-phosphate + thymine</text>
        <dbReference type="Rhea" id="RHEA:16037"/>
        <dbReference type="ChEBI" id="CHEBI:17748"/>
        <dbReference type="ChEBI" id="CHEBI:17821"/>
        <dbReference type="ChEBI" id="CHEBI:43474"/>
        <dbReference type="ChEBI" id="CHEBI:57259"/>
        <dbReference type="EC" id="2.4.2.2"/>
    </reaction>
</comment>
<dbReference type="Gene3D" id="3.40.1030.10">
    <property type="entry name" value="Nucleoside phosphorylase/phosphoribosyltransferase catalytic domain"/>
    <property type="match status" value="1"/>
</dbReference>
<dbReference type="FunFam" id="3.40.1030.10:FF:000003">
    <property type="entry name" value="Pyrimidine-nucleoside phosphorylase"/>
    <property type="match status" value="1"/>
</dbReference>
<dbReference type="InterPro" id="IPR000312">
    <property type="entry name" value="Glycosyl_Trfase_fam3"/>
</dbReference>
<evidence type="ECO:0000256" key="4">
    <source>
        <dbReference type="ARBA" id="ARBA00006915"/>
    </source>
</evidence>
<organism evidence="13 14">
    <name type="scientific">Oceanobacillus sojae</name>
    <dbReference type="NCBI Taxonomy" id="582851"/>
    <lineage>
        <taxon>Bacteria</taxon>
        <taxon>Bacillati</taxon>
        <taxon>Bacillota</taxon>
        <taxon>Bacilli</taxon>
        <taxon>Bacillales</taxon>
        <taxon>Bacillaceae</taxon>
        <taxon>Oceanobacillus</taxon>
    </lineage>
</organism>
<dbReference type="STRING" id="582851.GCA_900162665_02393"/>
<dbReference type="PANTHER" id="PTHR10515:SF0">
    <property type="entry name" value="THYMIDINE PHOSPHORYLASE"/>
    <property type="match status" value="1"/>
</dbReference>
<keyword evidence="9" id="KW-0808">Transferase</keyword>
<dbReference type="NCBIfam" id="NF004490">
    <property type="entry name" value="PRK05820.1"/>
    <property type="match status" value="1"/>
</dbReference>
<comment type="catalytic activity">
    <reaction evidence="10">
        <text>uridine + phosphate = alpha-D-ribose 1-phosphate + uracil</text>
        <dbReference type="Rhea" id="RHEA:24388"/>
        <dbReference type="ChEBI" id="CHEBI:16704"/>
        <dbReference type="ChEBI" id="CHEBI:17568"/>
        <dbReference type="ChEBI" id="CHEBI:43474"/>
        <dbReference type="ChEBI" id="CHEBI:57720"/>
        <dbReference type="EC" id="2.4.2.2"/>
    </reaction>
</comment>
<dbReference type="Pfam" id="PF00591">
    <property type="entry name" value="Glycos_transf_3"/>
    <property type="match status" value="1"/>
</dbReference>
<evidence type="ECO:0000256" key="11">
    <source>
        <dbReference type="ARBA" id="ARBA00048525"/>
    </source>
</evidence>
<gene>
    <name evidence="13" type="primary">pdp</name>
    <name evidence="13" type="ORF">OSO01_01620</name>
</gene>
<dbReference type="RefSeq" id="WP_147207835.1">
    <property type="nucleotide sequence ID" value="NZ_BJYM01000001.1"/>
</dbReference>
<dbReference type="InterPro" id="IPR000053">
    <property type="entry name" value="Thymidine/pyrmidine_PPase"/>
</dbReference>
<dbReference type="SUPFAM" id="SSF52418">
    <property type="entry name" value="Nucleoside phosphorylase/phosphoribosyltransferase catalytic domain"/>
    <property type="match status" value="1"/>
</dbReference>
<evidence type="ECO:0000256" key="7">
    <source>
        <dbReference type="ARBA" id="ARBA00014680"/>
    </source>
</evidence>
<dbReference type="GO" id="GO:0009032">
    <property type="term" value="F:thymidine phosphorylase activity"/>
    <property type="evidence" value="ECO:0007669"/>
    <property type="project" value="TreeGrafter"/>
</dbReference>
<dbReference type="SMART" id="SM00941">
    <property type="entry name" value="PYNP_C"/>
    <property type="match status" value="1"/>
</dbReference>
<evidence type="ECO:0000256" key="2">
    <source>
        <dbReference type="ARBA" id="ARBA00001958"/>
    </source>
</evidence>
<dbReference type="NCBIfam" id="NF004747">
    <property type="entry name" value="PRK06078.1"/>
    <property type="match status" value="1"/>
</dbReference>
<dbReference type="SUPFAM" id="SSF54680">
    <property type="entry name" value="Pyrimidine nucleoside phosphorylase C-terminal domain"/>
    <property type="match status" value="1"/>
</dbReference>
<evidence type="ECO:0000259" key="12">
    <source>
        <dbReference type="SMART" id="SM00941"/>
    </source>
</evidence>
<comment type="function">
    <text evidence="3">Catalyzes phosphorolysis of the pyrimidine nucleosides uridine, thymidine and 2'-deoxyuridine with the formation of the corresponding pyrimidine base and ribose-1-phosphate.</text>
</comment>
<dbReference type="PIRSF" id="PIRSF000478">
    <property type="entry name" value="TP_PyNP"/>
    <property type="match status" value="1"/>
</dbReference>
<accession>A0A511ZDA8</accession>
<comment type="subunit">
    <text evidence="5">Homodimer.</text>
</comment>
<evidence type="ECO:0000256" key="5">
    <source>
        <dbReference type="ARBA" id="ARBA00011738"/>
    </source>
</evidence>
<evidence type="ECO:0000256" key="8">
    <source>
        <dbReference type="ARBA" id="ARBA00022676"/>
    </source>
</evidence>
<dbReference type="InterPro" id="IPR017459">
    <property type="entry name" value="Glycosyl_Trfase_fam3_N_dom"/>
</dbReference>
<sequence>MNTIEIINKKKYGKELSYEEIEHIVNGYVNNSIPDYQISSWLMAVYFQGLNSDETSALTDLMVKSGETIDLSFLNTTVVDKHSTGGVGDKVSLIVAPIITSLGIPFAKMSGRGLGHTGGTVDKLESIKGFHTELPLQRFKDQVKELGIALVGQSGNLVPADKKIYALRDVTGTVDSIPLIASSIMSKKIASGADAIVLDIKVGNGAFMKTEEEAKKLAETMVAIGKKLNRETVAVLTNMDQPLGTEIGNGNEVLEAVKLLRDQEYSQDLYDVSVEIAAQMVFLAGKATTEEQARKLVKEVIQSGEAYEKFVTFIKAQDGKVDSIHEIEAKQSIDVNAEQAGYIASIETQQLGEAAMLLGAGRKTKDDQIDHQVGITFHVKTGDRLQAGAKLATIHTNMEDNDTVIKKIKDAITISENPVQVKPSVIGIVN</sequence>
<reference evidence="13 14" key="1">
    <citation type="submission" date="2019-07" db="EMBL/GenBank/DDBJ databases">
        <title>Whole genome shotgun sequence of Oceanobacillus sojae NBRC 105379.</title>
        <authorList>
            <person name="Hosoyama A."/>
            <person name="Uohara A."/>
            <person name="Ohji S."/>
            <person name="Ichikawa N."/>
        </authorList>
    </citation>
    <scope>NUCLEOTIDE SEQUENCE [LARGE SCALE GENOMIC DNA]</scope>
    <source>
        <strain evidence="13 14">NBRC 105379</strain>
    </source>
</reference>
<dbReference type="OrthoDB" id="9763887at2"/>
<dbReference type="Proteomes" id="UP000321558">
    <property type="component" value="Unassembled WGS sequence"/>
</dbReference>
<keyword evidence="8" id="KW-0328">Glycosyltransferase</keyword>
<feature type="domain" description="Pyrimidine nucleoside phosphorylase C-terminal" evidence="12">
    <location>
        <begin position="342"/>
        <end position="415"/>
    </location>
</feature>
<dbReference type="Gene3D" id="3.90.1170.30">
    <property type="entry name" value="Pyrimidine nucleoside phosphorylase-like, C-terminal domain"/>
    <property type="match status" value="1"/>
</dbReference>
<dbReference type="InterPro" id="IPR036566">
    <property type="entry name" value="PYNP-like_C_sf"/>
</dbReference>
<evidence type="ECO:0000313" key="14">
    <source>
        <dbReference type="Proteomes" id="UP000321558"/>
    </source>
</evidence>
<name>A0A511ZDA8_9BACI</name>
<protein>
    <recommendedName>
        <fullName evidence="7">Pyrimidine-nucleoside phosphorylase</fullName>
        <ecNumber evidence="6">2.4.2.2</ecNumber>
    </recommendedName>
</protein>
<evidence type="ECO:0000256" key="10">
    <source>
        <dbReference type="ARBA" id="ARBA00048453"/>
    </source>
</evidence>